<evidence type="ECO:0000259" key="1">
    <source>
        <dbReference type="Pfam" id="PF00149"/>
    </source>
</evidence>
<feature type="domain" description="Calcineurin-like phosphoesterase" evidence="1">
    <location>
        <begin position="29"/>
        <end position="125"/>
    </location>
</feature>
<evidence type="ECO:0000313" key="2">
    <source>
        <dbReference type="EMBL" id="GGO31039.1"/>
    </source>
</evidence>
<accession>A0A918DCL4</accession>
<dbReference type="EMBL" id="BMLP01000002">
    <property type="protein sequence ID" value="GGO31039.1"/>
    <property type="molecule type" value="Genomic_DNA"/>
</dbReference>
<gene>
    <name evidence="2" type="ORF">GCM10010991_16510</name>
</gene>
<comment type="caution">
    <text evidence="2">The sequence shown here is derived from an EMBL/GenBank/DDBJ whole genome shotgun (WGS) entry which is preliminary data.</text>
</comment>
<dbReference type="RefSeq" id="WP_146286536.1">
    <property type="nucleotide sequence ID" value="NZ_BMLP01000002.1"/>
</dbReference>
<dbReference type="AlphaFoldDB" id="A0A918DCL4"/>
<name>A0A918DCL4_9RHOB</name>
<protein>
    <submittedName>
        <fullName evidence="2">Metallophosphoesterase</fullName>
    </submittedName>
</protein>
<reference evidence="2 3" key="1">
    <citation type="journal article" date="2014" name="Int. J. Syst. Evol. Microbiol.">
        <title>Complete genome sequence of Corynebacterium casei LMG S-19264T (=DSM 44701T), isolated from a smear-ripened cheese.</title>
        <authorList>
            <consortium name="US DOE Joint Genome Institute (JGI-PGF)"/>
            <person name="Walter F."/>
            <person name="Albersmeier A."/>
            <person name="Kalinowski J."/>
            <person name="Ruckert C."/>
        </authorList>
    </citation>
    <scope>NUCLEOTIDE SEQUENCE [LARGE SCALE GENOMIC DNA]</scope>
    <source>
        <strain evidence="2 3">CGMCC 1.7029</strain>
    </source>
</reference>
<dbReference type="NCBIfam" id="TIGR04123">
    <property type="entry name" value="P_estr_lig_assc"/>
    <property type="match status" value="1"/>
</dbReference>
<dbReference type="InterPro" id="IPR029052">
    <property type="entry name" value="Metallo-depent_PP-like"/>
</dbReference>
<dbReference type="Pfam" id="PF00149">
    <property type="entry name" value="Metallophos"/>
    <property type="match status" value="1"/>
</dbReference>
<dbReference type="PANTHER" id="PTHR39323">
    <property type="entry name" value="BLR1149 PROTEIN"/>
    <property type="match status" value="1"/>
</dbReference>
<organism evidence="2 3">
    <name type="scientific">Gemmobacter aquaticus</name>
    <dbReference type="NCBI Taxonomy" id="490185"/>
    <lineage>
        <taxon>Bacteria</taxon>
        <taxon>Pseudomonadati</taxon>
        <taxon>Pseudomonadota</taxon>
        <taxon>Alphaproteobacteria</taxon>
        <taxon>Rhodobacterales</taxon>
        <taxon>Paracoccaceae</taxon>
        <taxon>Gemmobacter</taxon>
    </lineage>
</organism>
<dbReference type="InterPro" id="IPR004843">
    <property type="entry name" value="Calcineurin-like_PHP"/>
</dbReference>
<keyword evidence="3" id="KW-1185">Reference proteome</keyword>
<dbReference type="SUPFAM" id="SSF56300">
    <property type="entry name" value="Metallo-dependent phosphatases"/>
    <property type="match status" value="1"/>
</dbReference>
<evidence type="ECO:0000313" key="3">
    <source>
        <dbReference type="Proteomes" id="UP000598196"/>
    </source>
</evidence>
<dbReference type="PANTHER" id="PTHR39323:SF1">
    <property type="entry name" value="BLR1149 PROTEIN"/>
    <property type="match status" value="1"/>
</dbReference>
<sequence length="226" mass="23779">MSCHAFTFAGCALLALPSGGLFWPDAGLLVVSDLHLGKSARLARRGGGLLPPYETSETLARLDADIETHAPRSVICLGDSFDDMEAQGELAEADRLWITRLIAGREWIWAEGNHDPGPGQIGGIHRAEVTIGALTFRHEAAPDARAEVSGHFHPKARLAGQAAPCFLVSDPDRLILPAYGRYTGGLSCDAPVLAALMGAGALAILTGQRALAVPYAAALGRGQRAR</sequence>
<dbReference type="OrthoDB" id="9795838at2"/>
<dbReference type="InterPro" id="IPR026336">
    <property type="entry name" value="PdeM-like"/>
</dbReference>
<dbReference type="Proteomes" id="UP000598196">
    <property type="component" value="Unassembled WGS sequence"/>
</dbReference>
<proteinExistence type="predicted"/>
<dbReference type="Gene3D" id="3.60.21.10">
    <property type="match status" value="1"/>
</dbReference>
<dbReference type="GO" id="GO:0016787">
    <property type="term" value="F:hydrolase activity"/>
    <property type="evidence" value="ECO:0007669"/>
    <property type="project" value="InterPro"/>
</dbReference>